<reference evidence="1 4" key="3">
    <citation type="submission" date="2021-03" db="EMBL/GenBank/DDBJ databases">
        <title>Genomic Encyclopedia of Type Strains, Phase IV (KMG-IV): sequencing the most valuable type-strain genomes for metagenomic binning, comparative biology and taxonomic classification.</title>
        <authorList>
            <person name="Goeker M."/>
        </authorList>
    </citation>
    <scope>NUCLEOTIDE SEQUENCE [LARGE SCALE GENOMIC DNA]</scope>
    <source>
        <strain evidence="1 4">DSM 22420</strain>
    </source>
</reference>
<dbReference type="EMBL" id="JAGGKN010000007">
    <property type="protein sequence ID" value="MBP1953010.1"/>
    <property type="molecule type" value="Genomic_DNA"/>
</dbReference>
<dbReference type="SUPFAM" id="SSF51182">
    <property type="entry name" value="RmlC-like cupins"/>
    <property type="match status" value="1"/>
</dbReference>
<dbReference type="InterPro" id="IPR014710">
    <property type="entry name" value="RmlC-like_jellyroll"/>
</dbReference>
<protein>
    <submittedName>
        <fullName evidence="2">AraC-like ligand binding domain-containing protein</fullName>
    </submittedName>
    <submittedName>
        <fullName evidence="1">Quercetin dioxygenase-like cupin family protein</fullName>
    </submittedName>
</protein>
<keyword evidence="4" id="KW-1185">Reference proteome</keyword>
<evidence type="ECO:0000313" key="2">
    <source>
        <dbReference type="EMBL" id="SDK25622.1"/>
    </source>
</evidence>
<dbReference type="STRING" id="586411.SAMN05216187_106101"/>
<dbReference type="Gene3D" id="2.60.120.10">
    <property type="entry name" value="Jelly Rolls"/>
    <property type="match status" value="1"/>
</dbReference>
<proteinExistence type="predicted"/>
<dbReference type="Proteomes" id="UP000242700">
    <property type="component" value="Unassembled WGS sequence"/>
</dbReference>
<dbReference type="RefSeq" id="WP_092597614.1">
    <property type="nucleotide sequence ID" value="NZ_BMCN01000002.1"/>
</dbReference>
<dbReference type="OrthoDB" id="5243866at2"/>
<dbReference type="EMBL" id="FNFI01000006">
    <property type="protein sequence ID" value="SDK25622.1"/>
    <property type="molecule type" value="Genomic_DNA"/>
</dbReference>
<dbReference type="AlphaFoldDB" id="A0A1G9AE03"/>
<dbReference type="Proteomes" id="UP001519348">
    <property type="component" value="Unassembled WGS sequence"/>
</dbReference>
<evidence type="ECO:0000313" key="3">
    <source>
        <dbReference type="Proteomes" id="UP000242700"/>
    </source>
</evidence>
<dbReference type="InterPro" id="IPR011051">
    <property type="entry name" value="RmlC_Cupin_sf"/>
</dbReference>
<gene>
    <name evidence="1" type="ORF">J2Z27_002091</name>
    <name evidence="2" type="ORF">SAMN05216187_106101</name>
</gene>
<sequence length="99" mass="11157">MAKLIHTENVLASKAKSIKKIFEHEQSNIVNIQLQAGEGIPAHDSKHPIFIIVRQGGVKFICTDKEYVLYNNDILFMEAAEMHSVEAVSDTDFLVVFLK</sequence>
<reference evidence="2" key="1">
    <citation type="submission" date="2016-10" db="EMBL/GenBank/DDBJ databases">
        <authorList>
            <person name="de Groot N.N."/>
        </authorList>
    </citation>
    <scope>NUCLEOTIDE SEQUENCE [LARGE SCALE GENOMIC DNA]</scope>
    <source>
        <strain evidence="2">CGMCC 1.8911</strain>
    </source>
</reference>
<evidence type="ECO:0000313" key="1">
    <source>
        <dbReference type="EMBL" id="MBP1953010.1"/>
    </source>
</evidence>
<name>A0A1G9AE03_9STAP</name>
<evidence type="ECO:0000313" key="4">
    <source>
        <dbReference type="Proteomes" id="UP001519348"/>
    </source>
</evidence>
<accession>A0A1G9AE03</accession>
<reference evidence="3" key="2">
    <citation type="submission" date="2016-10" db="EMBL/GenBank/DDBJ databases">
        <authorList>
            <person name="Varghese N."/>
            <person name="Submissions S."/>
        </authorList>
    </citation>
    <scope>NUCLEOTIDE SEQUENCE [LARGE SCALE GENOMIC DNA]</scope>
    <source>
        <strain evidence="3">CGMCC 1.8911</strain>
    </source>
</reference>
<organism evidence="2 3">
    <name type="scientific">Jeotgalicoccus aerolatus</name>
    <dbReference type="NCBI Taxonomy" id="709510"/>
    <lineage>
        <taxon>Bacteria</taxon>
        <taxon>Bacillati</taxon>
        <taxon>Bacillota</taxon>
        <taxon>Bacilli</taxon>
        <taxon>Bacillales</taxon>
        <taxon>Staphylococcaceae</taxon>
        <taxon>Jeotgalicoccus</taxon>
    </lineage>
</organism>